<dbReference type="AlphaFoldDB" id="L8WU19"/>
<dbReference type="Proteomes" id="UP000011668">
    <property type="component" value="Unassembled WGS sequence"/>
</dbReference>
<organism evidence="2 3">
    <name type="scientific">Thanatephorus cucumeris (strain AG1-IA)</name>
    <name type="common">Rice sheath blight fungus</name>
    <name type="synonym">Rhizoctonia solani</name>
    <dbReference type="NCBI Taxonomy" id="983506"/>
    <lineage>
        <taxon>Eukaryota</taxon>
        <taxon>Fungi</taxon>
        <taxon>Dikarya</taxon>
        <taxon>Basidiomycota</taxon>
        <taxon>Agaricomycotina</taxon>
        <taxon>Agaricomycetes</taxon>
        <taxon>Cantharellales</taxon>
        <taxon>Ceratobasidiaceae</taxon>
        <taxon>Rhizoctonia</taxon>
        <taxon>Rhizoctonia solani AG-1</taxon>
    </lineage>
</organism>
<reference evidence="2 3" key="1">
    <citation type="journal article" date="2013" name="Nat. Commun.">
        <title>The evolution and pathogenic mechanisms of the rice sheath blight pathogen.</title>
        <authorList>
            <person name="Zheng A."/>
            <person name="Lin R."/>
            <person name="Xu L."/>
            <person name="Qin P."/>
            <person name="Tang C."/>
            <person name="Ai P."/>
            <person name="Zhang D."/>
            <person name="Liu Y."/>
            <person name="Sun Z."/>
            <person name="Feng H."/>
            <person name="Wang Y."/>
            <person name="Chen Y."/>
            <person name="Liang X."/>
            <person name="Fu R."/>
            <person name="Li Q."/>
            <person name="Zhang J."/>
            <person name="Yu X."/>
            <person name="Xie Z."/>
            <person name="Ding L."/>
            <person name="Guan P."/>
            <person name="Tang J."/>
            <person name="Liang Y."/>
            <person name="Wang S."/>
            <person name="Deng Q."/>
            <person name="Li S."/>
            <person name="Zhu J."/>
            <person name="Wang L."/>
            <person name="Liu H."/>
            <person name="Li P."/>
        </authorList>
    </citation>
    <scope>NUCLEOTIDE SEQUENCE [LARGE SCALE GENOMIC DNA]</scope>
    <source>
        <strain evidence="3">AG-1 IA</strain>
    </source>
</reference>
<feature type="region of interest" description="Disordered" evidence="1">
    <location>
        <begin position="206"/>
        <end position="367"/>
    </location>
</feature>
<sequence>MRLELKFAVVEYIINTISGCGVMFSDLRCCQPRVVLHVDRAQPVIMRFSVIRTPSVYAPVFLSCITPPFRSSSYSDSIVLVPFTSADEQCHPSDIEYNAILDPFLVIEQPHKVLLMPLPPSHRVLTNPSLLFLFNILHGLLSTPIAHIMVQAPVQPSFVQIIPLTSYPTTSFVQPGLDHQHPVGTSFRSQDYATAPRRNSQTAGVCMERPCSSRDRAGAGYQPAVCERRASKSDTSSYPYLSAENAAKETRASTRQSTRFETVESPKRKTHYVPYVPATPPRSPERVPTPPGLNIPPRASGWNPYPSPPNSPPSERASGPPRKYATETPKQSYIPSPPPSPKRRSTPRPKAHVPMPSPTSKDEMKEGDELLSKFRRFALAARETPSDEKCIEDLMDSYDELMPSLIEEVANEPHVEFN</sequence>
<proteinExistence type="predicted"/>
<dbReference type="HOGENOM" id="CLU_657522_0_0_1"/>
<feature type="compositionally biased region" description="Basic residues" evidence="1">
    <location>
        <begin position="341"/>
        <end position="351"/>
    </location>
</feature>
<keyword evidence="3" id="KW-1185">Reference proteome</keyword>
<gene>
    <name evidence="2" type="ORF">AG1IA_05714</name>
</gene>
<protein>
    <submittedName>
        <fullName evidence="2">Uncharacterized protein</fullName>
    </submittedName>
</protein>
<dbReference type="OrthoDB" id="3229261at2759"/>
<comment type="caution">
    <text evidence="2">The sequence shown here is derived from an EMBL/GenBank/DDBJ whole genome shotgun (WGS) entry which is preliminary data.</text>
</comment>
<evidence type="ECO:0000313" key="2">
    <source>
        <dbReference type="EMBL" id="ELU40258.1"/>
    </source>
</evidence>
<evidence type="ECO:0000256" key="1">
    <source>
        <dbReference type="SAM" id="MobiDB-lite"/>
    </source>
</evidence>
<evidence type="ECO:0000313" key="3">
    <source>
        <dbReference type="Proteomes" id="UP000011668"/>
    </source>
</evidence>
<name>L8WU19_THACA</name>
<accession>L8WU19</accession>
<feature type="compositionally biased region" description="Pro residues" evidence="1">
    <location>
        <begin position="277"/>
        <end position="294"/>
    </location>
</feature>
<dbReference type="EMBL" id="AFRT01001474">
    <property type="protein sequence ID" value="ELU40258.1"/>
    <property type="molecule type" value="Genomic_DNA"/>
</dbReference>